<comment type="caution">
    <text evidence="1">The sequence shown here is derived from an EMBL/GenBank/DDBJ whole genome shotgun (WGS) entry which is preliminary data.</text>
</comment>
<keyword evidence="2" id="KW-1185">Reference proteome</keyword>
<dbReference type="EMBL" id="CASHSV030000121">
    <property type="protein sequence ID" value="CAJ2651321.1"/>
    <property type="molecule type" value="Genomic_DNA"/>
</dbReference>
<organism evidence="1 2">
    <name type="scientific">Trifolium pratense</name>
    <name type="common">Red clover</name>
    <dbReference type="NCBI Taxonomy" id="57577"/>
    <lineage>
        <taxon>Eukaryota</taxon>
        <taxon>Viridiplantae</taxon>
        <taxon>Streptophyta</taxon>
        <taxon>Embryophyta</taxon>
        <taxon>Tracheophyta</taxon>
        <taxon>Spermatophyta</taxon>
        <taxon>Magnoliopsida</taxon>
        <taxon>eudicotyledons</taxon>
        <taxon>Gunneridae</taxon>
        <taxon>Pentapetalae</taxon>
        <taxon>rosids</taxon>
        <taxon>fabids</taxon>
        <taxon>Fabales</taxon>
        <taxon>Fabaceae</taxon>
        <taxon>Papilionoideae</taxon>
        <taxon>50 kb inversion clade</taxon>
        <taxon>NPAAA clade</taxon>
        <taxon>Hologalegina</taxon>
        <taxon>IRL clade</taxon>
        <taxon>Trifolieae</taxon>
        <taxon>Trifolium</taxon>
    </lineage>
</organism>
<name>A0ACB0K477_TRIPR</name>
<reference evidence="1" key="1">
    <citation type="submission" date="2023-10" db="EMBL/GenBank/DDBJ databases">
        <authorList>
            <person name="Rodriguez Cubillos JULIANA M."/>
            <person name="De Vega J."/>
        </authorList>
    </citation>
    <scope>NUCLEOTIDE SEQUENCE</scope>
</reference>
<evidence type="ECO:0000313" key="1">
    <source>
        <dbReference type="EMBL" id="CAJ2651321.1"/>
    </source>
</evidence>
<protein>
    <submittedName>
        <fullName evidence="1">Uncharacterized protein</fullName>
    </submittedName>
</protein>
<sequence length="55" mass="6443">MLCAAPPEVVQKYKLGNPRTFHYLNQTNCYELEGYDEFKEYCDTRRAMDFVGISS</sequence>
<gene>
    <name evidence="1" type="ORF">MILVUS5_LOCUS18973</name>
</gene>
<evidence type="ECO:0000313" key="2">
    <source>
        <dbReference type="Proteomes" id="UP001177021"/>
    </source>
</evidence>
<accession>A0ACB0K477</accession>
<dbReference type="Proteomes" id="UP001177021">
    <property type="component" value="Unassembled WGS sequence"/>
</dbReference>
<proteinExistence type="predicted"/>